<evidence type="ECO:0000256" key="14">
    <source>
        <dbReference type="ARBA" id="ARBA00049244"/>
    </source>
</evidence>
<keyword evidence="3" id="KW-0540">Nuclease</keyword>
<dbReference type="PANTHER" id="PTHR42648">
    <property type="entry name" value="TRANSPOSASE, PUTATIVE-RELATED"/>
    <property type="match status" value="1"/>
</dbReference>
<dbReference type="GO" id="GO:0046872">
    <property type="term" value="F:metal ion binding"/>
    <property type="evidence" value="ECO:0007669"/>
    <property type="project" value="UniProtKB-KW"/>
</dbReference>
<evidence type="ECO:0000256" key="2">
    <source>
        <dbReference type="ARBA" id="ARBA00022695"/>
    </source>
</evidence>
<feature type="domain" description="Integrase catalytic" evidence="16">
    <location>
        <begin position="224"/>
        <end position="394"/>
    </location>
</feature>
<comment type="catalytic activity">
    <reaction evidence="14">
        <text>DNA(n) + a 2'-deoxyribonucleoside 5'-triphosphate = DNA(n+1) + diphosphate</text>
        <dbReference type="Rhea" id="RHEA:22508"/>
        <dbReference type="Rhea" id="RHEA-COMP:17339"/>
        <dbReference type="Rhea" id="RHEA-COMP:17340"/>
        <dbReference type="ChEBI" id="CHEBI:33019"/>
        <dbReference type="ChEBI" id="CHEBI:61560"/>
        <dbReference type="ChEBI" id="CHEBI:173112"/>
        <dbReference type="EC" id="2.7.7.7"/>
    </reaction>
</comment>
<evidence type="ECO:0000313" key="17">
    <source>
        <dbReference type="EMBL" id="MBW0531193.1"/>
    </source>
</evidence>
<keyword evidence="9" id="KW-0229">DNA integration</keyword>
<dbReference type="GO" id="GO:0003887">
    <property type="term" value="F:DNA-directed DNA polymerase activity"/>
    <property type="evidence" value="ECO:0007669"/>
    <property type="project" value="UniProtKB-KW"/>
</dbReference>
<evidence type="ECO:0000256" key="10">
    <source>
        <dbReference type="ARBA" id="ARBA00022918"/>
    </source>
</evidence>
<keyword evidence="7" id="KW-0460">Magnesium</keyword>
<dbReference type="GO" id="GO:0005634">
    <property type="term" value="C:nucleus"/>
    <property type="evidence" value="ECO:0007669"/>
    <property type="project" value="UniProtKB-ARBA"/>
</dbReference>
<dbReference type="GO" id="GO:0016787">
    <property type="term" value="F:hydrolase activity"/>
    <property type="evidence" value="ECO:0007669"/>
    <property type="project" value="UniProtKB-KW"/>
</dbReference>
<evidence type="ECO:0000256" key="6">
    <source>
        <dbReference type="ARBA" id="ARBA00022801"/>
    </source>
</evidence>
<keyword evidence="12" id="KW-0233">DNA recombination</keyword>
<feature type="compositionally biased region" description="Basic and acidic residues" evidence="15">
    <location>
        <begin position="23"/>
        <end position="35"/>
    </location>
</feature>
<keyword evidence="1" id="KW-0815">Transposition</keyword>
<evidence type="ECO:0000256" key="7">
    <source>
        <dbReference type="ARBA" id="ARBA00022842"/>
    </source>
</evidence>
<dbReference type="Proteomes" id="UP000765509">
    <property type="component" value="Unassembled WGS sequence"/>
</dbReference>
<dbReference type="OrthoDB" id="2506384at2759"/>
<keyword evidence="2" id="KW-0548">Nucleotidyltransferase</keyword>
<feature type="region of interest" description="Disordered" evidence="15">
    <location>
        <begin position="1"/>
        <end position="37"/>
    </location>
</feature>
<evidence type="ECO:0000256" key="13">
    <source>
        <dbReference type="ARBA" id="ARBA00048173"/>
    </source>
</evidence>
<keyword evidence="11" id="KW-0239">DNA-directed DNA polymerase</keyword>
<comment type="caution">
    <text evidence="17">The sequence shown here is derived from an EMBL/GenBank/DDBJ whole genome shotgun (WGS) entry which is preliminary data.</text>
</comment>
<dbReference type="GO" id="GO:0003964">
    <property type="term" value="F:RNA-directed DNA polymerase activity"/>
    <property type="evidence" value="ECO:0007669"/>
    <property type="project" value="UniProtKB-KW"/>
</dbReference>
<evidence type="ECO:0000256" key="9">
    <source>
        <dbReference type="ARBA" id="ARBA00022908"/>
    </source>
</evidence>
<sequence>MTSTAQNDDDNKKRQNHRKKRREKTDKKAEKEHCSSDSNAYYLPSESIFAIDYQDRKTLYHDTGCGCSVVNNLALLLNIIKVRKIIKTFGSPVGITHQGTPNLFGYHIAPVSFSSKGPVNLISVSQLVDHGIRPHYKNNNFLMKQGNSIVAAFTRDDNLYSNRCQSHVNLAEISEGNDWHTLMGHPSDKYLQHLLTQLGIAKQFTLSKDCEICSKSKIQRTPHKGPLPQTSSTFFKIHSNTLEISPTTKKGYRYILVLIDYYTRFNHIYLIQSKDQLESMIISYFNKIKNKLNITPEFLHSDCGGEFTSTKLKDYFLKSGTSIEQGAAQFPQTNGVAECFNNTLLSKIQCLLCQSRIPITYWDEAAQHASLLLNHTPHRFLKFETPSNKLKEHNTWLEPGLDYSKLIPFEYKFHVLKLTNTSKVAERTTMLRAMTNEQYSDAMRFLDIDLGKIVISRNFIVPSTFKSSIAQKQTKTLPNEIRSPQHQWVKLPAPKIPNSTITNSDDNATSPMRRDPEKMARAQGSRMKGWDYVPH</sequence>
<dbReference type="GO" id="GO:0006310">
    <property type="term" value="P:DNA recombination"/>
    <property type="evidence" value="ECO:0007669"/>
    <property type="project" value="UniProtKB-KW"/>
</dbReference>
<dbReference type="PANTHER" id="PTHR42648:SF11">
    <property type="entry name" value="TRANSPOSON TY4-P GAG-POL POLYPROTEIN"/>
    <property type="match status" value="1"/>
</dbReference>
<dbReference type="PROSITE" id="PS50994">
    <property type="entry name" value="INTEGRASE"/>
    <property type="match status" value="1"/>
</dbReference>
<dbReference type="InterPro" id="IPR001584">
    <property type="entry name" value="Integrase_cat-core"/>
</dbReference>
<evidence type="ECO:0000256" key="8">
    <source>
        <dbReference type="ARBA" id="ARBA00022884"/>
    </source>
</evidence>
<dbReference type="GO" id="GO:0003723">
    <property type="term" value="F:RNA binding"/>
    <property type="evidence" value="ECO:0007669"/>
    <property type="project" value="UniProtKB-KW"/>
</dbReference>
<organism evidence="17 18">
    <name type="scientific">Austropuccinia psidii MF-1</name>
    <dbReference type="NCBI Taxonomy" id="1389203"/>
    <lineage>
        <taxon>Eukaryota</taxon>
        <taxon>Fungi</taxon>
        <taxon>Dikarya</taxon>
        <taxon>Basidiomycota</taxon>
        <taxon>Pucciniomycotina</taxon>
        <taxon>Pucciniomycetes</taxon>
        <taxon>Pucciniales</taxon>
        <taxon>Sphaerophragmiaceae</taxon>
        <taxon>Austropuccinia</taxon>
    </lineage>
</organism>
<reference evidence="17" key="1">
    <citation type="submission" date="2021-03" db="EMBL/GenBank/DDBJ databases">
        <title>Draft genome sequence of rust myrtle Austropuccinia psidii MF-1, a brazilian biotype.</title>
        <authorList>
            <person name="Quecine M.C."/>
            <person name="Pachon D.M.R."/>
            <person name="Bonatelli M.L."/>
            <person name="Correr F.H."/>
            <person name="Franceschini L.M."/>
            <person name="Leite T.F."/>
            <person name="Margarido G.R.A."/>
            <person name="Almeida C.A."/>
            <person name="Ferrarezi J.A."/>
            <person name="Labate C.A."/>
        </authorList>
    </citation>
    <scope>NUCLEOTIDE SEQUENCE</scope>
    <source>
        <strain evidence="17">MF-1</strain>
    </source>
</reference>
<keyword evidence="10" id="KW-0695">RNA-directed DNA polymerase</keyword>
<keyword evidence="18" id="KW-1185">Reference proteome</keyword>
<dbReference type="InterPro" id="IPR012337">
    <property type="entry name" value="RNaseH-like_sf"/>
</dbReference>
<dbReference type="InterPro" id="IPR036397">
    <property type="entry name" value="RNaseH_sf"/>
</dbReference>
<name>A0A9Q3F4R0_9BASI</name>
<evidence type="ECO:0000256" key="4">
    <source>
        <dbReference type="ARBA" id="ARBA00022723"/>
    </source>
</evidence>
<evidence type="ECO:0000256" key="5">
    <source>
        <dbReference type="ARBA" id="ARBA00022759"/>
    </source>
</evidence>
<comment type="catalytic activity">
    <reaction evidence="13">
        <text>DNA(n) + a 2'-deoxyribonucleoside 5'-triphosphate = DNA(n+1) + diphosphate</text>
        <dbReference type="Rhea" id="RHEA:22508"/>
        <dbReference type="Rhea" id="RHEA-COMP:17339"/>
        <dbReference type="Rhea" id="RHEA-COMP:17340"/>
        <dbReference type="ChEBI" id="CHEBI:33019"/>
        <dbReference type="ChEBI" id="CHEBI:61560"/>
        <dbReference type="ChEBI" id="CHEBI:173112"/>
        <dbReference type="EC" id="2.7.7.49"/>
    </reaction>
</comment>
<dbReference type="EMBL" id="AVOT02036639">
    <property type="protein sequence ID" value="MBW0531193.1"/>
    <property type="molecule type" value="Genomic_DNA"/>
</dbReference>
<feature type="region of interest" description="Disordered" evidence="15">
    <location>
        <begin position="492"/>
        <end position="535"/>
    </location>
</feature>
<keyword evidence="6" id="KW-0378">Hydrolase</keyword>
<protein>
    <recommendedName>
        <fullName evidence="16">Integrase catalytic domain-containing protein</fullName>
    </recommendedName>
</protein>
<evidence type="ECO:0000256" key="15">
    <source>
        <dbReference type="SAM" id="MobiDB-lite"/>
    </source>
</evidence>
<evidence type="ECO:0000259" key="16">
    <source>
        <dbReference type="PROSITE" id="PS50994"/>
    </source>
</evidence>
<keyword evidence="4" id="KW-0479">Metal-binding</keyword>
<dbReference type="AlphaFoldDB" id="A0A9Q3F4R0"/>
<keyword evidence="8" id="KW-0694">RNA-binding</keyword>
<evidence type="ECO:0000256" key="12">
    <source>
        <dbReference type="ARBA" id="ARBA00023172"/>
    </source>
</evidence>
<dbReference type="InterPro" id="IPR039537">
    <property type="entry name" value="Retrotran_Ty1/copia-like"/>
</dbReference>
<dbReference type="GO" id="GO:0015074">
    <property type="term" value="P:DNA integration"/>
    <property type="evidence" value="ECO:0007669"/>
    <property type="project" value="UniProtKB-KW"/>
</dbReference>
<dbReference type="GO" id="GO:0032196">
    <property type="term" value="P:transposition"/>
    <property type="evidence" value="ECO:0007669"/>
    <property type="project" value="UniProtKB-KW"/>
</dbReference>
<feature type="compositionally biased region" description="Polar residues" evidence="15">
    <location>
        <begin position="497"/>
        <end position="510"/>
    </location>
</feature>
<keyword evidence="11" id="KW-0808">Transferase</keyword>
<evidence type="ECO:0000313" key="18">
    <source>
        <dbReference type="Proteomes" id="UP000765509"/>
    </source>
</evidence>
<evidence type="ECO:0000256" key="11">
    <source>
        <dbReference type="ARBA" id="ARBA00022932"/>
    </source>
</evidence>
<dbReference type="SUPFAM" id="SSF53098">
    <property type="entry name" value="Ribonuclease H-like"/>
    <property type="match status" value="1"/>
</dbReference>
<dbReference type="GO" id="GO:0004519">
    <property type="term" value="F:endonuclease activity"/>
    <property type="evidence" value="ECO:0007669"/>
    <property type="project" value="UniProtKB-KW"/>
</dbReference>
<proteinExistence type="predicted"/>
<keyword evidence="5" id="KW-0255">Endonuclease</keyword>
<dbReference type="Gene3D" id="3.30.420.10">
    <property type="entry name" value="Ribonuclease H-like superfamily/Ribonuclease H"/>
    <property type="match status" value="1"/>
</dbReference>
<evidence type="ECO:0000256" key="3">
    <source>
        <dbReference type="ARBA" id="ARBA00022722"/>
    </source>
</evidence>
<accession>A0A9Q3F4R0</accession>
<gene>
    <name evidence="17" type="ORF">O181_070908</name>
</gene>
<evidence type="ECO:0000256" key="1">
    <source>
        <dbReference type="ARBA" id="ARBA00022578"/>
    </source>
</evidence>